<evidence type="ECO:0000256" key="1">
    <source>
        <dbReference type="SAM" id="MobiDB-lite"/>
    </source>
</evidence>
<gene>
    <name evidence="2" type="ORF">EIP91_001280</name>
</gene>
<evidence type="ECO:0000313" key="2">
    <source>
        <dbReference type="EMBL" id="TCD66504.1"/>
    </source>
</evidence>
<reference evidence="2 3" key="1">
    <citation type="submission" date="2018-11" db="EMBL/GenBank/DDBJ databases">
        <title>Genome assembly of Steccherinum ochraceum LE-BIN_3174, the white-rot fungus of the Steccherinaceae family (The Residual Polyporoid clade, Polyporales, Basidiomycota).</title>
        <authorList>
            <person name="Fedorova T.V."/>
            <person name="Glazunova O.A."/>
            <person name="Landesman E.O."/>
            <person name="Moiseenko K.V."/>
            <person name="Psurtseva N.V."/>
            <person name="Savinova O.S."/>
            <person name="Shakhova N.V."/>
            <person name="Tyazhelova T.V."/>
            <person name="Vasina D.V."/>
        </authorList>
    </citation>
    <scope>NUCLEOTIDE SEQUENCE [LARGE SCALE GENOMIC DNA]</scope>
    <source>
        <strain evidence="2 3">LE-BIN_3174</strain>
    </source>
</reference>
<dbReference type="AlphaFoldDB" id="A0A4R0RUY7"/>
<protein>
    <submittedName>
        <fullName evidence="2">Uncharacterized protein</fullName>
    </submittedName>
</protein>
<accession>A0A4R0RUY7</accession>
<keyword evidence="3" id="KW-1185">Reference proteome</keyword>
<dbReference type="EMBL" id="RWJN01000132">
    <property type="protein sequence ID" value="TCD66504.1"/>
    <property type="molecule type" value="Genomic_DNA"/>
</dbReference>
<feature type="compositionally biased region" description="Basic and acidic residues" evidence="1">
    <location>
        <begin position="53"/>
        <end position="82"/>
    </location>
</feature>
<dbReference type="Proteomes" id="UP000292702">
    <property type="component" value="Unassembled WGS sequence"/>
</dbReference>
<sequence>MVRNKRTEPGEIPPKPTKIRQKDNETKEETALRKQSESAYMKWYRKYGQPADKAQRNKEANRKNMKNLRDERKAAAAAKKEQANAQPNAAAAPAPPYRPSESLTLPPIRPGAHPLSDANKLPAAEPRVQLPPSRDPFRSQ</sequence>
<evidence type="ECO:0000313" key="3">
    <source>
        <dbReference type="Proteomes" id="UP000292702"/>
    </source>
</evidence>
<organism evidence="2 3">
    <name type="scientific">Steccherinum ochraceum</name>
    <dbReference type="NCBI Taxonomy" id="92696"/>
    <lineage>
        <taxon>Eukaryota</taxon>
        <taxon>Fungi</taxon>
        <taxon>Dikarya</taxon>
        <taxon>Basidiomycota</taxon>
        <taxon>Agaricomycotina</taxon>
        <taxon>Agaricomycetes</taxon>
        <taxon>Polyporales</taxon>
        <taxon>Steccherinaceae</taxon>
        <taxon>Steccherinum</taxon>
    </lineage>
</organism>
<comment type="caution">
    <text evidence="2">The sequence shown here is derived from an EMBL/GenBank/DDBJ whole genome shotgun (WGS) entry which is preliminary data.</text>
</comment>
<name>A0A4R0RUY7_9APHY</name>
<proteinExistence type="predicted"/>
<feature type="compositionally biased region" description="Low complexity" evidence="1">
    <location>
        <begin position="83"/>
        <end position="92"/>
    </location>
</feature>
<feature type="region of interest" description="Disordered" evidence="1">
    <location>
        <begin position="1"/>
        <end position="140"/>
    </location>
</feature>
<feature type="compositionally biased region" description="Basic and acidic residues" evidence="1">
    <location>
        <begin position="20"/>
        <end position="36"/>
    </location>
</feature>